<evidence type="ECO:0000256" key="1">
    <source>
        <dbReference type="SAM" id="MobiDB-lite"/>
    </source>
</evidence>
<name>A0A5B7BT08_DAVIN</name>
<feature type="compositionally biased region" description="Basic residues" evidence="1">
    <location>
        <begin position="1238"/>
        <end position="1255"/>
    </location>
</feature>
<accession>A0A5B7BT08</accession>
<evidence type="ECO:0000313" key="2">
    <source>
        <dbReference type="EMBL" id="MPA71614.1"/>
    </source>
</evidence>
<dbReference type="PANTHER" id="PTHR34962">
    <property type="entry name" value="EMBRYO DEFECTIVE 1703-RELATED"/>
    <property type="match status" value="1"/>
</dbReference>
<dbReference type="PANTHER" id="PTHR34962:SF1">
    <property type="entry name" value="EMBRYO DEFECTIVE 1703-RELATED"/>
    <property type="match status" value="1"/>
</dbReference>
<feature type="compositionally biased region" description="Basic and acidic residues" evidence="1">
    <location>
        <begin position="395"/>
        <end position="407"/>
    </location>
</feature>
<proteinExistence type="predicted"/>
<reference evidence="2" key="1">
    <citation type="submission" date="2019-08" db="EMBL/GenBank/DDBJ databases">
        <title>Reference gene set and small RNA set construction with multiple tissues from Davidia involucrata Baill.</title>
        <authorList>
            <person name="Yang H."/>
            <person name="Zhou C."/>
            <person name="Li G."/>
            <person name="Wang J."/>
            <person name="Gao P."/>
            <person name="Wang M."/>
            <person name="Wang R."/>
            <person name="Zhao Y."/>
        </authorList>
    </citation>
    <scope>NUCLEOTIDE SEQUENCE</scope>
    <source>
        <tissue evidence="2">Mixed with DoveR01_LX</tissue>
    </source>
</reference>
<gene>
    <name evidence="2" type="ORF">Din_041055</name>
</gene>
<sequence length="1255" mass="142022">MEVLKPRIPSSPQIFSPKFPFTTRRKKNSIRFNTHHSKFLPCPPFSTCLQLTTARNFRISAHFGRPSNRRNSLRKKLTEQQVRHNPIIYTPSSDFQNNNLDSFLSNSDNDSVKQNDFNSNFGVVEDIVESDSFNESKSKILGESVLWNKLEGWVDQYKKDSEFWGIGFGPIFTIFQDSDGNVKRVVVNEDEIFRRSRIEPSLHNQSEFEDLTEVNSKISHAKNLAREIERGDYTLSKNSSVAKFVVGGGKSGFVNAIRGITLQPGSFSKLSRVGIMVMCGFFVFWAMKTMFSGGKDKAEYTRLEKEMIRRKIKARTEKEKLQKGCVEVIPDSTEPQMVSTERPLLDKQELMNTISKAKASSDKLALQQSSSTHVTNSMDFNNKIQEIRAMARHAREIEKRDASQGDSDREDDQTVNELSTEKELVKEHQEGIVSFLDDLSNGYSGQTRGLNDDSTSDDTGFSSEVALVGNSDTQTSDASSEKVSNDSESIEEVVKDSESGLNSQVTVEVSQSSDTPNSQSFKSRKKSIRTKPRVIRSVKEAREFLSKKCDKQEPNQEPQVRTVQEGAAILGLQSEKETGGNTSQRLYKDNKMFDPSILGGTSDSTPATNAFEDSTLERKESVPTINNNPEATGEGYGVTGFQIPRDLSHEGIGSITETGPSVLMLPRERETETNASQEPDKDIKMFQPSMFGGSSDSTSAAIASGDFTLKTRASVPTKNSDPKDVEEGYGVVDYEKPGTSSDHEINGRSTELVPLVNKENWMEKNFHEFDPVVKKIGLGFRDNYMVAREKFKQELNLNTEMIQPRSDEDDSELDWMKDDRLREIVFQVRENELAGRDPFYLMDAEDKLAFFEGLERKVEKENEKLLNLHEWIHSNVENIDYGADGISLYDSPEKIIPRWKGPPLDRNPEFLNNFVEQGKPLVADNSSNSYFVKKDGQDSLQNAEESLSHENIHTTSAVNNQNMKNQNGASKYPKTVIEGSDGSVRAGKKSGKEYWQHTKKWSRGFLESYNAEADPEIKAVMKDVGKDLDRWITEKEIQEAADLMNKIPEKGRKFIEKKLTKIKREMELFGPQAVVSKYQEYAEEKEEDYLWWLDLPYVLCIELYTCEKGEQKIGLYSSEMAADLELSPKQYHVIAFEEHGDCKNLCYIIQAHMEMLGNGNAFVVARPPKDVFREAKANGFSVTVIRKGELQLNVDHTLEEVEEQITEIGSKIYQDKIMSERSVDISSLMKGVFGASKPTKRRRRSKRKLKNPTKP</sequence>
<dbReference type="AlphaFoldDB" id="A0A5B7BT08"/>
<feature type="region of interest" description="Disordered" evidence="1">
    <location>
        <begin position="1234"/>
        <end position="1255"/>
    </location>
</feature>
<protein>
    <recommendedName>
        <fullName evidence="3">Embryo defective 1703</fullName>
    </recommendedName>
</protein>
<feature type="region of interest" description="Disordered" evidence="1">
    <location>
        <begin position="613"/>
        <end position="637"/>
    </location>
</feature>
<feature type="region of interest" description="Disordered" evidence="1">
    <location>
        <begin position="437"/>
        <end position="530"/>
    </location>
</feature>
<dbReference type="EMBL" id="GHES01041055">
    <property type="protein sequence ID" value="MPA71614.1"/>
    <property type="molecule type" value="Transcribed_RNA"/>
</dbReference>
<feature type="compositionally biased region" description="Polar residues" evidence="1">
    <location>
        <begin position="499"/>
        <end position="521"/>
    </location>
</feature>
<evidence type="ECO:0008006" key="3">
    <source>
        <dbReference type="Google" id="ProtNLM"/>
    </source>
</evidence>
<feature type="region of interest" description="Disordered" evidence="1">
    <location>
        <begin position="961"/>
        <end position="984"/>
    </location>
</feature>
<feature type="region of interest" description="Disordered" evidence="1">
    <location>
        <begin position="395"/>
        <end position="425"/>
    </location>
</feature>
<organism evidence="2">
    <name type="scientific">Davidia involucrata</name>
    <name type="common">Dove tree</name>
    <dbReference type="NCBI Taxonomy" id="16924"/>
    <lineage>
        <taxon>Eukaryota</taxon>
        <taxon>Viridiplantae</taxon>
        <taxon>Streptophyta</taxon>
        <taxon>Embryophyta</taxon>
        <taxon>Tracheophyta</taxon>
        <taxon>Spermatophyta</taxon>
        <taxon>Magnoliopsida</taxon>
        <taxon>eudicotyledons</taxon>
        <taxon>Gunneridae</taxon>
        <taxon>Pentapetalae</taxon>
        <taxon>asterids</taxon>
        <taxon>Cornales</taxon>
        <taxon>Nyssaceae</taxon>
        <taxon>Davidia</taxon>
    </lineage>
</organism>